<sequence>MAPFPPTVTVWAPGVEEKPVPEMVIFAPGAARSGTTESTERVLEGYRSMPSRFPASSYR</sequence>
<comment type="caution">
    <text evidence="1">The sequence shown here is derived from an EMBL/GenBank/DDBJ whole genome shotgun (WGS) entry which is preliminary data.</text>
</comment>
<evidence type="ECO:0000313" key="1">
    <source>
        <dbReference type="EMBL" id="GAA0665869.1"/>
    </source>
</evidence>
<proteinExistence type="predicted"/>
<protein>
    <submittedName>
        <fullName evidence="1">Uncharacterized protein</fullName>
    </submittedName>
</protein>
<name>A0ABN1HSV2_9ACTN</name>
<accession>A0ABN1HSV2</accession>
<reference evidence="1 2" key="1">
    <citation type="journal article" date="2019" name="Int. J. Syst. Evol. Microbiol.">
        <title>The Global Catalogue of Microorganisms (GCM) 10K type strain sequencing project: providing services to taxonomists for standard genome sequencing and annotation.</title>
        <authorList>
            <consortium name="The Broad Institute Genomics Platform"/>
            <consortium name="The Broad Institute Genome Sequencing Center for Infectious Disease"/>
            <person name="Wu L."/>
            <person name="Ma J."/>
        </authorList>
    </citation>
    <scope>NUCLEOTIDE SEQUENCE [LARGE SCALE GENOMIC DNA]</scope>
    <source>
        <strain evidence="1 2">JCM 10367</strain>
    </source>
</reference>
<dbReference type="Proteomes" id="UP001500724">
    <property type="component" value="Unassembled WGS sequence"/>
</dbReference>
<evidence type="ECO:0000313" key="2">
    <source>
        <dbReference type="Proteomes" id="UP001500724"/>
    </source>
</evidence>
<keyword evidence="2" id="KW-1185">Reference proteome</keyword>
<gene>
    <name evidence="1" type="ORF">GCM10009535_52030</name>
</gene>
<dbReference type="EMBL" id="BAAAGU010000067">
    <property type="protein sequence ID" value="GAA0665869.1"/>
    <property type="molecule type" value="Genomic_DNA"/>
</dbReference>
<organism evidence="1 2">
    <name type="scientific">Streptomyces thermocarboxydovorans</name>
    <dbReference type="NCBI Taxonomy" id="59298"/>
    <lineage>
        <taxon>Bacteria</taxon>
        <taxon>Bacillati</taxon>
        <taxon>Actinomycetota</taxon>
        <taxon>Actinomycetes</taxon>
        <taxon>Kitasatosporales</taxon>
        <taxon>Streptomycetaceae</taxon>
        <taxon>Streptomyces</taxon>
    </lineage>
</organism>